<dbReference type="Gene3D" id="3.30.70.270">
    <property type="match status" value="1"/>
</dbReference>
<keyword evidence="8" id="KW-1278">Translocase</keyword>
<comment type="caution">
    <text evidence="11">The sequence shown here is derived from an EMBL/GenBank/DDBJ whole genome shotgun (WGS) entry which is preliminary data.</text>
</comment>
<evidence type="ECO:0000256" key="1">
    <source>
        <dbReference type="ARBA" id="ARBA00004141"/>
    </source>
</evidence>
<evidence type="ECO:0000259" key="10">
    <source>
        <dbReference type="Pfam" id="PF00078"/>
    </source>
</evidence>
<protein>
    <recommendedName>
        <fullName evidence="3">ribonuclease H</fullName>
        <ecNumber evidence="3">3.1.26.4</ecNumber>
    </recommendedName>
</protein>
<comment type="subcellular location">
    <subcellularLocation>
        <location evidence="1">Membrane</location>
        <topology evidence="1">Multi-pass membrane protein</topology>
    </subcellularLocation>
</comment>
<evidence type="ECO:0000256" key="2">
    <source>
        <dbReference type="ARBA" id="ARBA00010879"/>
    </source>
</evidence>
<evidence type="ECO:0000256" key="9">
    <source>
        <dbReference type="SAM" id="Phobius"/>
    </source>
</evidence>
<keyword evidence="4" id="KW-0479">Metal-binding</keyword>
<evidence type="ECO:0000256" key="5">
    <source>
        <dbReference type="ARBA" id="ARBA00022741"/>
    </source>
</evidence>
<dbReference type="InterPro" id="IPR023298">
    <property type="entry name" value="ATPase_P-typ_TM_dom_sf"/>
</dbReference>
<feature type="transmembrane region" description="Helical" evidence="9">
    <location>
        <begin position="49"/>
        <end position="70"/>
    </location>
</feature>
<feature type="domain" description="Reverse transcriptase" evidence="10">
    <location>
        <begin position="70"/>
        <end position="156"/>
    </location>
</feature>
<name>A0ABN9LSE6_9NEOB</name>
<evidence type="ECO:0000256" key="6">
    <source>
        <dbReference type="ARBA" id="ARBA00022840"/>
    </source>
</evidence>
<evidence type="ECO:0000313" key="12">
    <source>
        <dbReference type="Proteomes" id="UP001176940"/>
    </source>
</evidence>
<evidence type="ECO:0000256" key="4">
    <source>
        <dbReference type="ARBA" id="ARBA00022723"/>
    </source>
</evidence>
<proteinExistence type="inferred from homology"/>
<reference evidence="11" key="1">
    <citation type="submission" date="2023-07" db="EMBL/GenBank/DDBJ databases">
        <authorList>
            <person name="Stuckert A."/>
        </authorList>
    </citation>
    <scope>NUCLEOTIDE SEQUENCE</scope>
</reference>
<comment type="similarity">
    <text evidence="2">Belongs to the beta type-B retroviral polymerase family. HERV class-II K(HML-2) pol subfamily.</text>
</comment>
<dbReference type="InterPro" id="IPR043502">
    <property type="entry name" value="DNA/RNA_pol_sf"/>
</dbReference>
<dbReference type="SUPFAM" id="SSF56672">
    <property type="entry name" value="DNA/RNA polymerases"/>
    <property type="match status" value="1"/>
</dbReference>
<evidence type="ECO:0000256" key="7">
    <source>
        <dbReference type="ARBA" id="ARBA00022842"/>
    </source>
</evidence>
<accession>A0ABN9LSE6</accession>
<dbReference type="PANTHER" id="PTHR45630:SF1">
    <property type="entry name" value="CATION-TRANSPORTING ATPASE 13A4-RELATED"/>
    <property type="match status" value="1"/>
</dbReference>
<keyword evidence="5" id="KW-0547">Nucleotide-binding</keyword>
<keyword evidence="6" id="KW-0067">ATP-binding</keyword>
<organism evidence="11 12">
    <name type="scientific">Ranitomeya imitator</name>
    <name type="common">mimic poison frog</name>
    <dbReference type="NCBI Taxonomy" id="111125"/>
    <lineage>
        <taxon>Eukaryota</taxon>
        <taxon>Metazoa</taxon>
        <taxon>Chordata</taxon>
        <taxon>Craniata</taxon>
        <taxon>Vertebrata</taxon>
        <taxon>Euteleostomi</taxon>
        <taxon>Amphibia</taxon>
        <taxon>Batrachia</taxon>
        <taxon>Anura</taxon>
        <taxon>Neobatrachia</taxon>
        <taxon>Hyloidea</taxon>
        <taxon>Dendrobatidae</taxon>
        <taxon>Dendrobatinae</taxon>
        <taxon>Ranitomeya</taxon>
    </lineage>
</organism>
<dbReference type="Proteomes" id="UP001176940">
    <property type="component" value="Unassembled WGS sequence"/>
</dbReference>
<evidence type="ECO:0000256" key="3">
    <source>
        <dbReference type="ARBA" id="ARBA00012180"/>
    </source>
</evidence>
<keyword evidence="9" id="KW-1133">Transmembrane helix</keyword>
<evidence type="ECO:0000256" key="8">
    <source>
        <dbReference type="ARBA" id="ARBA00022967"/>
    </source>
</evidence>
<dbReference type="InterPro" id="IPR006544">
    <property type="entry name" value="P-type_TPase_V"/>
</dbReference>
<dbReference type="EMBL" id="CAUEEQ010028289">
    <property type="protein sequence ID" value="CAJ0948319.1"/>
    <property type="molecule type" value="Genomic_DNA"/>
</dbReference>
<keyword evidence="9" id="KW-0472">Membrane</keyword>
<gene>
    <name evidence="11" type="ORF">RIMI_LOCUS12108478</name>
</gene>
<dbReference type="PANTHER" id="PTHR45630">
    <property type="entry name" value="CATION-TRANSPORTING ATPASE-RELATED"/>
    <property type="match status" value="1"/>
</dbReference>
<keyword evidence="12" id="KW-1185">Reference proteome</keyword>
<dbReference type="InterPro" id="IPR000477">
    <property type="entry name" value="RT_dom"/>
</dbReference>
<dbReference type="Pfam" id="PF00078">
    <property type="entry name" value="RVT_1"/>
    <property type="match status" value="1"/>
</dbReference>
<feature type="transmembrane region" description="Helical" evidence="9">
    <location>
        <begin position="232"/>
        <end position="254"/>
    </location>
</feature>
<dbReference type="SUPFAM" id="SSF81665">
    <property type="entry name" value="Calcium ATPase, transmembrane domain M"/>
    <property type="match status" value="1"/>
</dbReference>
<feature type="non-terminal residue" evidence="11">
    <location>
        <position position="1"/>
    </location>
</feature>
<sequence length="415" mass="47474">ALKMAHAGISLSELEASVASPFTSKIPNIECVPLLIKEGRNSLVTSFSLFKFLTMFQLIGIVCMIFLFWGDEWKTAFNTRDGHCEYLVMPFGLCNSPVIFQDFGNDIFRDMLSTSVIVYLDDILIFSPDIDSHRRDVGRVFDLLQANSLNANLEKWPPFASSRFSPARWTPGCERTKYHLTIYSKNTLLGNYQYLMQDLAINITVTLTMSLNHPAPKLAPYRPSGHLLSPPLLLSIFMHLTFALIVQTTAFFLLQQQPWYNETDVFSACLPLNHSTVNVTVRGHGHAENFLTTTIFPITGFHMIIEEIVFAKGKPFRQPLYTNPGLRCRSLFLYQRSPLLLIREMNMRLHPYGSGVHIHYFNERSHVTAEQGNPETVGLQGQRQEPRKQVTWDLIHRDGIVHHRDQLRLRGEHGR</sequence>
<evidence type="ECO:0000313" key="11">
    <source>
        <dbReference type="EMBL" id="CAJ0948319.1"/>
    </source>
</evidence>
<dbReference type="EC" id="3.1.26.4" evidence="3"/>
<keyword evidence="7" id="KW-0460">Magnesium</keyword>
<dbReference type="CDD" id="cd01647">
    <property type="entry name" value="RT_LTR"/>
    <property type="match status" value="1"/>
</dbReference>
<keyword evidence="9" id="KW-0812">Transmembrane</keyword>
<dbReference type="InterPro" id="IPR043128">
    <property type="entry name" value="Rev_trsase/Diguanyl_cyclase"/>
</dbReference>